<gene>
    <name evidence="2" type="ORF">MA16_Dca013621</name>
</gene>
<name>A0A2I0VUV9_9ASPA</name>
<accession>A0A2I0VUV9</accession>
<feature type="region of interest" description="Disordered" evidence="1">
    <location>
        <begin position="416"/>
        <end position="440"/>
    </location>
</feature>
<reference evidence="2 3" key="2">
    <citation type="journal article" date="2017" name="Nature">
        <title>The Apostasia genome and the evolution of orchids.</title>
        <authorList>
            <person name="Zhang G.Q."/>
            <person name="Liu K.W."/>
            <person name="Li Z."/>
            <person name="Lohaus R."/>
            <person name="Hsiao Y.Y."/>
            <person name="Niu S.C."/>
            <person name="Wang J.Y."/>
            <person name="Lin Y.C."/>
            <person name="Xu Q."/>
            <person name="Chen L.J."/>
            <person name="Yoshida K."/>
            <person name="Fujiwara S."/>
            <person name="Wang Z.W."/>
            <person name="Zhang Y.Q."/>
            <person name="Mitsuda N."/>
            <person name="Wang M."/>
            <person name="Liu G.H."/>
            <person name="Pecoraro L."/>
            <person name="Huang H.X."/>
            <person name="Xiao X.J."/>
            <person name="Lin M."/>
            <person name="Wu X.Y."/>
            <person name="Wu W.L."/>
            <person name="Chen Y.Y."/>
            <person name="Chang S.B."/>
            <person name="Sakamoto S."/>
            <person name="Ohme-Takagi M."/>
            <person name="Yagi M."/>
            <person name="Zeng S.J."/>
            <person name="Shen C.Y."/>
            <person name="Yeh C.M."/>
            <person name="Luo Y.B."/>
            <person name="Tsai W.C."/>
            <person name="Van de Peer Y."/>
            <person name="Liu Z.J."/>
        </authorList>
    </citation>
    <scope>NUCLEOTIDE SEQUENCE [LARGE SCALE GENOMIC DNA]</scope>
    <source>
        <tissue evidence="2">The whole plant</tissue>
    </source>
</reference>
<dbReference type="Proteomes" id="UP000233837">
    <property type="component" value="Unassembled WGS sequence"/>
</dbReference>
<protein>
    <submittedName>
        <fullName evidence="2">Uncharacterized protein</fullName>
    </submittedName>
</protein>
<evidence type="ECO:0000313" key="3">
    <source>
        <dbReference type="Proteomes" id="UP000233837"/>
    </source>
</evidence>
<evidence type="ECO:0000256" key="1">
    <source>
        <dbReference type="SAM" id="MobiDB-lite"/>
    </source>
</evidence>
<sequence>MKKVFVPKIVVSNSNKVGELASDHREANEILGIPEVKKTDNSGIISTEAEGVIEIIVEVKDSVATPNKFFVLTDLEDLKEKETEAIKVHENEGFEEGEIRESAPVTREGPNQHSADSQIIVKTCPESTSCEKGIHSNEKKSKLLKELKSLGSGNVIPHNRKGGSEKTKKVDHRHFQPVSMIVPRSSGSLRSSDRKSNGIVIREGGKPLSHQENVEGKGKNVIMDELDARVDTIVEDLPGLMNVESSASQNLVLRVRNFSEVLDAQKVSNMGDGSVSLETRKEDIVKNMGEVVEAWTKPKPIKITFDRDLMEFSKDGVAKDVQLEEVQEKVQDECNGNKVDEVSGKDAVTGMFEQSTNRFAVLVEENEEELLGKAVSNDKVVDKGSELLEPEVNIDMNYGSEDIKVKLAKELKSLGPINSEKKKRNGRLNPNSGGRSSIPC</sequence>
<proteinExistence type="predicted"/>
<dbReference type="EMBL" id="KZ503216">
    <property type="protein sequence ID" value="PKU67197.1"/>
    <property type="molecule type" value="Genomic_DNA"/>
</dbReference>
<reference evidence="2 3" key="1">
    <citation type="journal article" date="2016" name="Sci. Rep.">
        <title>The Dendrobium catenatum Lindl. genome sequence provides insights into polysaccharide synthase, floral development and adaptive evolution.</title>
        <authorList>
            <person name="Zhang G.Q."/>
            <person name="Xu Q."/>
            <person name="Bian C."/>
            <person name="Tsai W.C."/>
            <person name="Yeh C.M."/>
            <person name="Liu K.W."/>
            <person name="Yoshida K."/>
            <person name="Zhang L.S."/>
            <person name="Chang S.B."/>
            <person name="Chen F."/>
            <person name="Shi Y."/>
            <person name="Su Y.Y."/>
            <person name="Zhang Y.Q."/>
            <person name="Chen L.J."/>
            <person name="Yin Y."/>
            <person name="Lin M."/>
            <person name="Huang H."/>
            <person name="Deng H."/>
            <person name="Wang Z.W."/>
            <person name="Zhu S.L."/>
            <person name="Zhao X."/>
            <person name="Deng C."/>
            <person name="Niu S.C."/>
            <person name="Huang J."/>
            <person name="Wang M."/>
            <person name="Liu G.H."/>
            <person name="Yang H.J."/>
            <person name="Xiao X.J."/>
            <person name="Hsiao Y.Y."/>
            <person name="Wu W.L."/>
            <person name="Chen Y.Y."/>
            <person name="Mitsuda N."/>
            <person name="Ohme-Takagi M."/>
            <person name="Luo Y.B."/>
            <person name="Van de Peer Y."/>
            <person name="Liu Z.J."/>
        </authorList>
    </citation>
    <scope>NUCLEOTIDE SEQUENCE [LARGE SCALE GENOMIC DNA]</scope>
    <source>
        <tissue evidence="2">The whole plant</tissue>
    </source>
</reference>
<feature type="region of interest" description="Disordered" evidence="1">
    <location>
        <begin position="152"/>
        <end position="172"/>
    </location>
</feature>
<keyword evidence="3" id="KW-1185">Reference proteome</keyword>
<dbReference type="AlphaFoldDB" id="A0A2I0VUV9"/>
<evidence type="ECO:0000313" key="2">
    <source>
        <dbReference type="EMBL" id="PKU67197.1"/>
    </source>
</evidence>
<organism evidence="2 3">
    <name type="scientific">Dendrobium catenatum</name>
    <dbReference type="NCBI Taxonomy" id="906689"/>
    <lineage>
        <taxon>Eukaryota</taxon>
        <taxon>Viridiplantae</taxon>
        <taxon>Streptophyta</taxon>
        <taxon>Embryophyta</taxon>
        <taxon>Tracheophyta</taxon>
        <taxon>Spermatophyta</taxon>
        <taxon>Magnoliopsida</taxon>
        <taxon>Liliopsida</taxon>
        <taxon>Asparagales</taxon>
        <taxon>Orchidaceae</taxon>
        <taxon>Epidendroideae</taxon>
        <taxon>Malaxideae</taxon>
        <taxon>Dendrobiinae</taxon>
        <taxon>Dendrobium</taxon>
    </lineage>
</organism>
<feature type="compositionally biased region" description="Polar residues" evidence="1">
    <location>
        <begin position="428"/>
        <end position="440"/>
    </location>
</feature>